<dbReference type="Proteomes" id="UP000244855">
    <property type="component" value="Unassembled WGS sequence"/>
</dbReference>
<dbReference type="InterPro" id="IPR007720">
    <property type="entry name" value="PigQ/GPI1"/>
</dbReference>
<dbReference type="AlphaFoldDB" id="A0A2V1ECB4"/>
<feature type="transmembrane region" description="Helical" evidence="1">
    <location>
        <begin position="434"/>
        <end position="453"/>
    </location>
</feature>
<feature type="transmembrane region" description="Helical" evidence="1">
    <location>
        <begin position="510"/>
        <end position="535"/>
    </location>
</feature>
<evidence type="ECO:0000256" key="1">
    <source>
        <dbReference type="SAM" id="Phobius"/>
    </source>
</evidence>
<keyword evidence="1" id="KW-1133">Transmembrane helix</keyword>
<keyword evidence="1" id="KW-0472">Membrane</keyword>
<feature type="transmembrane region" description="Helical" evidence="1">
    <location>
        <begin position="345"/>
        <end position="363"/>
    </location>
</feature>
<dbReference type="STRING" id="97972.A0A2V1ECB4"/>
<dbReference type="PANTHER" id="PTHR21329:SF3">
    <property type="entry name" value="PHOSPHATIDYLINOSITOL N-ACETYLGLUCOSAMINYLTRANSFERASE SUBUNIT Q"/>
    <property type="match status" value="1"/>
</dbReference>
<gene>
    <name evidence="2" type="ORF">DM02DRAFT_513529</name>
</gene>
<sequence>MVSQNDLMRIFWPSDAPREPNPGVLVGFQNSKLDLFIVAVLQNVQVHAIKNALLTGLLLQQSPHNIQELLRRCGHGSLRVLGCLNPQTIDPSDSLLIAYTDASARFPRLEYPVDTRMMLQVIIYDRPHPTQMQYLSPIPISLALDNKSDIGKWSLTFEGAEEAEKREQARKAKLAEKLKLHTVIAYPTTKQETALSMIVDQINCSFELNGVLQKNCDSVGGRLKRTPSVTERVMESANNIWDYLSTVVYNVWKTWFYPVLSMLFISGLLALRVAGEVVLRILDWRAGSPDSPALKDVSATAQQLDIRLQQFCYWPVQYLTLRQRKDNWESITNSHPEYIRFFNSLWLVANDIIIGMALGSYIIENSVFVATQVDTIFNVWAIEGLRDIISWLMEWPGGLKLNTELAEFMGDLFLWVIDNWAGGIAVVRPHLPHMVYLIGFSAFAGATVPISLFADVASLLTLHIYAFYVASARIFHWQLTIIVSLFHLFRGKKRNVLRNRIDSCDYDLDQLLLGTILFTLLIFLLPTVFVFYLTFATARVAVIGLKAALEISLACLNHFPLFALMLRVKDSRRLPGGIYFELQDSPAVAKSPPQASSSAPTSYVLLKSLPLPLRAIFDSYFELGNRLRKHYLSPSVIFALSSGQFVPPIHRRNLYSLQYGMLPARRAGIAELWKQFNSNELTPMDKANVQPSAFLTRRGKALNGNGPSKTKRS</sequence>
<dbReference type="OrthoDB" id="70250at2759"/>
<accession>A0A2V1ECB4</accession>
<dbReference type="GO" id="GO:0016020">
    <property type="term" value="C:membrane"/>
    <property type="evidence" value="ECO:0007669"/>
    <property type="project" value="InterPro"/>
</dbReference>
<protein>
    <submittedName>
        <fullName evidence="2">Gpi1-domain-containing protein</fullName>
    </submittedName>
</protein>
<dbReference type="PANTHER" id="PTHR21329">
    <property type="entry name" value="PHOSPHATIDYLINOSITOL N-ACETYLGLUCOSAMINYLTRANSFERASE SUBUNIT Q-RELATED"/>
    <property type="match status" value="1"/>
</dbReference>
<organism evidence="2 3">
    <name type="scientific">Periconia macrospinosa</name>
    <dbReference type="NCBI Taxonomy" id="97972"/>
    <lineage>
        <taxon>Eukaryota</taxon>
        <taxon>Fungi</taxon>
        <taxon>Dikarya</taxon>
        <taxon>Ascomycota</taxon>
        <taxon>Pezizomycotina</taxon>
        <taxon>Dothideomycetes</taxon>
        <taxon>Pleosporomycetidae</taxon>
        <taxon>Pleosporales</taxon>
        <taxon>Massarineae</taxon>
        <taxon>Periconiaceae</taxon>
        <taxon>Periconia</taxon>
    </lineage>
</organism>
<name>A0A2V1ECB4_9PLEO</name>
<evidence type="ECO:0000313" key="3">
    <source>
        <dbReference type="Proteomes" id="UP000244855"/>
    </source>
</evidence>
<proteinExistence type="predicted"/>
<evidence type="ECO:0000313" key="2">
    <source>
        <dbReference type="EMBL" id="PVI06895.1"/>
    </source>
</evidence>
<feature type="transmembrane region" description="Helical" evidence="1">
    <location>
        <begin position="465"/>
        <end position="489"/>
    </location>
</feature>
<dbReference type="EMBL" id="KZ805306">
    <property type="protein sequence ID" value="PVI06895.1"/>
    <property type="molecule type" value="Genomic_DNA"/>
</dbReference>
<feature type="transmembrane region" description="Helical" evidence="1">
    <location>
        <begin position="547"/>
        <end position="566"/>
    </location>
</feature>
<dbReference type="Pfam" id="PF05024">
    <property type="entry name" value="Gpi1"/>
    <property type="match status" value="1"/>
</dbReference>
<dbReference type="GO" id="GO:0005783">
    <property type="term" value="C:endoplasmic reticulum"/>
    <property type="evidence" value="ECO:0007669"/>
    <property type="project" value="TreeGrafter"/>
</dbReference>
<keyword evidence="3" id="KW-1185">Reference proteome</keyword>
<dbReference type="GO" id="GO:0006506">
    <property type="term" value="P:GPI anchor biosynthetic process"/>
    <property type="evidence" value="ECO:0007669"/>
    <property type="project" value="InterPro"/>
</dbReference>
<keyword evidence="1" id="KW-0812">Transmembrane</keyword>
<reference evidence="2 3" key="1">
    <citation type="journal article" date="2018" name="Sci. Rep.">
        <title>Comparative genomics provides insights into the lifestyle and reveals functional heterogeneity of dark septate endophytic fungi.</title>
        <authorList>
            <person name="Knapp D.G."/>
            <person name="Nemeth J.B."/>
            <person name="Barry K."/>
            <person name="Hainaut M."/>
            <person name="Henrissat B."/>
            <person name="Johnson J."/>
            <person name="Kuo A."/>
            <person name="Lim J.H.P."/>
            <person name="Lipzen A."/>
            <person name="Nolan M."/>
            <person name="Ohm R.A."/>
            <person name="Tamas L."/>
            <person name="Grigoriev I.V."/>
            <person name="Spatafora J.W."/>
            <person name="Nagy L.G."/>
            <person name="Kovacs G.M."/>
        </authorList>
    </citation>
    <scope>NUCLEOTIDE SEQUENCE [LARGE SCALE GENOMIC DNA]</scope>
    <source>
        <strain evidence="2 3">DSE2036</strain>
    </source>
</reference>